<protein>
    <submittedName>
        <fullName evidence="4">Integrase catalytic domain-containing protein</fullName>
    </submittedName>
</protein>
<dbReference type="InterPro" id="IPR036397">
    <property type="entry name" value="RNaseH_sf"/>
</dbReference>
<keyword evidence="3" id="KW-1185">Reference proteome</keyword>
<evidence type="ECO:0000313" key="4">
    <source>
        <dbReference type="WBParaSite" id="HPBE_0000947701-mRNA-1"/>
    </source>
</evidence>
<dbReference type="WBParaSite" id="HPBE_0000947701-mRNA-1">
    <property type="protein sequence ID" value="HPBE_0000947701-mRNA-1"/>
    <property type="gene ID" value="HPBE_0000947701"/>
</dbReference>
<dbReference type="AlphaFoldDB" id="A0A3P7Z9P6"/>
<accession>A0A3P7Z9P6</accession>
<dbReference type="EMBL" id="UZAH01026450">
    <property type="protein sequence ID" value="VDO80924.1"/>
    <property type="molecule type" value="Genomic_DNA"/>
</dbReference>
<dbReference type="SUPFAM" id="SSF52540">
    <property type="entry name" value="P-loop containing nucleoside triphosphate hydrolases"/>
    <property type="match status" value="1"/>
</dbReference>
<gene>
    <name evidence="2" type="ORF">HPBE_LOCUS9478</name>
</gene>
<dbReference type="InterPro" id="IPR001584">
    <property type="entry name" value="Integrase_cat-core"/>
</dbReference>
<sequence length="1045" mass="117643">MAVLVQRPDVPIQDDSSEQLADYGYQADREKMANVVHISRLEQQGGPASNPMKWNFALRQIDRYFTTPYHHEGNGFCERVFATFQSMLQTYIDETQSNWDLFLPLCTLAYNTSVHNSTNDSPFFLMFGQDAVLNIDWLLRHKLEGHVPSDSDASTYKEALVTTLHTAEQLQLRPPGLLSPTPTPKAHRIRAARKLLLPPLTHTNSRIKTQLQPERAPRNRTASLKKKRDGLMLNCLTLPIFEHGIPRRLGSPTRENAFGTGPIPCPHRRDCPPLRHRAESAPTSTFGQHSRVAAKQSRFHLPSASKFRLSEIHREELLKAEARTKISIAMRFSHSPVPWEAQWILVNAVRSFLPAHPAEGITPLSVSKLSTEDEDWIRDRMTTFSNYDSHPHTARRRIGKLLNVACAALSATNFQTDDKRTHRLVATVPSMEAYPIRLSIRIPRMSAENGWSRQRPAQFWIAGSRTVSRVTVARSELAYESRTLHVELHATPLTHRALVRAIDQHGVTEGRVRTADICITLDRTPIGTDPVFELLAEERLFDNLSSSHACHANTVFEWMYGSTPRSRPSSTPSDESRPMSLLLDGTRIHLRNDQRHAVNMVLEPHSILVVQAAYGSRKTVIGAYLAAQLVGRQNLVIVTATTNVACAQFTDTLLRLDDFHHLRILRFVSDSALMDGAPTTPVGLHSVLQSLIERYGDRLEAKEVDRCETYIDSRRLLETLTFNPESCLQLTDEEREEYRIAERDNSDATEEAVKVMLRVRLPSIICMTTASLLNTTARGGLFQELLSGATAGLSQGPVACNRVSVLSLARIAKSFQWHHVEEWTSPLDKFATKGYNPRENGITERLNGTIAVMLRKSTIIPTKWDSRLPFCMMAYNMMPHSSTGESPYFLLYGVDPVFSSNIIPNGEISWYSMDRSLDEYKAEILQAVAEMHERIQFDKLSIVPPTKSDETVDTKRERGKRGRKPMAKACSVNVDVSRGAVIGSAADNGHLQFACKEGCFSKATSLESRFRGHVGGNLLATYDRMEDSFNLHKNRRHCGKKDSLE</sequence>
<dbReference type="PANTHER" id="PTHR47266">
    <property type="entry name" value="ENDONUCLEASE-RELATED"/>
    <property type="match status" value="1"/>
</dbReference>
<dbReference type="InterPro" id="IPR027417">
    <property type="entry name" value="P-loop_NTPase"/>
</dbReference>
<name>A0A3P7Z9P6_HELPZ</name>
<evidence type="ECO:0000259" key="1">
    <source>
        <dbReference type="PROSITE" id="PS50994"/>
    </source>
</evidence>
<dbReference type="InterPro" id="IPR012337">
    <property type="entry name" value="RNaseH-like_sf"/>
</dbReference>
<dbReference type="Proteomes" id="UP000050761">
    <property type="component" value="Unassembled WGS sequence"/>
</dbReference>
<organism evidence="2">
    <name type="scientific">Heligmosomoides polygyrus</name>
    <name type="common">Parasitic roundworm</name>
    <dbReference type="NCBI Taxonomy" id="6339"/>
    <lineage>
        <taxon>Eukaryota</taxon>
        <taxon>Metazoa</taxon>
        <taxon>Ecdysozoa</taxon>
        <taxon>Nematoda</taxon>
        <taxon>Chromadorea</taxon>
        <taxon>Rhabditida</taxon>
        <taxon>Rhabditina</taxon>
        <taxon>Rhabditomorpha</taxon>
        <taxon>Strongyloidea</taxon>
        <taxon>Heligmosomidae</taxon>
        <taxon>Heligmosomoides</taxon>
    </lineage>
</organism>
<evidence type="ECO:0000313" key="3">
    <source>
        <dbReference type="Proteomes" id="UP000050761"/>
    </source>
</evidence>
<dbReference type="OrthoDB" id="5874582at2759"/>
<dbReference type="PROSITE" id="PS50994">
    <property type="entry name" value="INTEGRASE"/>
    <property type="match status" value="1"/>
</dbReference>
<feature type="domain" description="Integrase catalytic" evidence="1">
    <location>
        <begin position="835"/>
        <end position="895"/>
    </location>
</feature>
<dbReference type="InterPro" id="IPR052160">
    <property type="entry name" value="Gypsy_RT_Integrase-like"/>
</dbReference>
<dbReference type="Gene3D" id="3.30.420.10">
    <property type="entry name" value="Ribonuclease H-like superfamily/Ribonuclease H"/>
    <property type="match status" value="2"/>
</dbReference>
<reference evidence="4" key="2">
    <citation type="submission" date="2019-09" db="UniProtKB">
        <authorList>
            <consortium name="WormBaseParasite"/>
        </authorList>
    </citation>
    <scope>IDENTIFICATION</scope>
</reference>
<dbReference type="SUPFAM" id="SSF53098">
    <property type="entry name" value="Ribonuclease H-like"/>
    <property type="match status" value="2"/>
</dbReference>
<reference evidence="2 3" key="1">
    <citation type="submission" date="2018-11" db="EMBL/GenBank/DDBJ databases">
        <authorList>
            <consortium name="Pathogen Informatics"/>
        </authorList>
    </citation>
    <scope>NUCLEOTIDE SEQUENCE [LARGE SCALE GENOMIC DNA]</scope>
</reference>
<dbReference type="GO" id="GO:0003676">
    <property type="term" value="F:nucleic acid binding"/>
    <property type="evidence" value="ECO:0007669"/>
    <property type="project" value="InterPro"/>
</dbReference>
<proteinExistence type="predicted"/>
<evidence type="ECO:0000313" key="2">
    <source>
        <dbReference type="EMBL" id="VDO80924.1"/>
    </source>
</evidence>
<dbReference type="GO" id="GO:0015074">
    <property type="term" value="P:DNA integration"/>
    <property type="evidence" value="ECO:0007669"/>
    <property type="project" value="InterPro"/>
</dbReference>
<dbReference type="Gene3D" id="3.40.50.300">
    <property type="entry name" value="P-loop containing nucleotide triphosphate hydrolases"/>
    <property type="match status" value="1"/>
</dbReference>